<feature type="compositionally biased region" description="Low complexity" evidence="6">
    <location>
        <begin position="9"/>
        <end position="25"/>
    </location>
</feature>
<dbReference type="AlphaFoldDB" id="A0A9N9VQF4"/>
<dbReference type="Proteomes" id="UP000696573">
    <property type="component" value="Unassembled WGS sequence"/>
</dbReference>
<organism evidence="8 9">
    <name type="scientific">Clonostachys rhizophaga</name>
    <dbReference type="NCBI Taxonomy" id="160324"/>
    <lineage>
        <taxon>Eukaryota</taxon>
        <taxon>Fungi</taxon>
        <taxon>Dikarya</taxon>
        <taxon>Ascomycota</taxon>
        <taxon>Pezizomycotina</taxon>
        <taxon>Sordariomycetes</taxon>
        <taxon>Hypocreomycetidae</taxon>
        <taxon>Hypocreales</taxon>
        <taxon>Bionectriaceae</taxon>
        <taxon>Clonostachys</taxon>
    </lineage>
</organism>
<accession>A0A9N9VQF4</accession>
<evidence type="ECO:0000256" key="4">
    <source>
        <dbReference type="ARBA" id="ARBA00023163"/>
    </source>
</evidence>
<name>A0A9N9VQF4_9HYPO</name>
<evidence type="ECO:0000313" key="9">
    <source>
        <dbReference type="Proteomes" id="UP000696573"/>
    </source>
</evidence>
<feature type="domain" description="Xylanolytic transcriptional activator regulatory" evidence="7">
    <location>
        <begin position="137"/>
        <end position="299"/>
    </location>
</feature>
<protein>
    <recommendedName>
        <fullName evidence="7">Xylanolytic transcriptional activator regulatory domain-containing protein</fullName>
    </recommendedName>
</protein>
<keyword evidence="5" id="KW-0539">Nucleus</keyword>
<keyword evidence="4" id="KW-0804">Transcription</keyword>
<dbReference type="SUPFAM" id="SSF57701">
    <property type="entry name" value="Zn2/Cys6 DNA-binding domain"/>
    <property type="match status" value="1"/>
</dbReference>
<dbReference type="GO" id="GO:0006351">
    <property type="term" value="P:DNA-templated transcription"/>
    <property type="evidence" value="ECO:0007669"/>
    <property type="project" value="InterPro"/>
</dbReference>
<proteinExistence type="predicted"/>
<feature type="compositionally biased region" description="Low complexity" evidence="6">
    <location>
        <begin position="91"/>
        <end position="101"/>
    </location>
</feature>
<reference evidence="8" key="1">
    <citation type="submission" date="2021-10" db="EMBL/GenBank/DDBJ databases">
        <authorList>
            <person name="Piombo E."/>
        </authorList>
    </citation>
    <scope>NUCLEOTIDE SEQUENCE</scope>
</reference>
<dbReference type="InterPro" id="IPR050815">
    <property type="entry name" value="TF_fung"/>
</dbReference>
<dbReference type="PANTHER" id="PTHR47338:SF20">
    <property type="entry name" value="ZN(II)2CYS6 TRANSCRIPTION FACTOR (EUROFUNG)"/>
    <property type="match status" value="1"/>
</dbReference>
<dbReference type="GO" id="GO:0008270">
    <property type="term" value="F:zinc ion binding"/>
    <property type="evidence" value="ECO:0007669"/>
    <property type="project" value="InterPro"/>
</dbReference>
<dbReference type="PANTHER" id="PTHR47338">
    <property type="entry name" value="ZN(II)2CYS6 TRANSCRIPTION FACTOR (EUROFUNG)-RELATED"/>
    <property type="match status" value="1"/>
</dbReference>
<feature type="region of interest" description="Disordered" evidence="6">
    <location>
        <begin position="91"/>
        <end position="114"/>
    </location>
</feature>
<evidence type="ECO:0000259" key="7">
    <source>
        <dbReference type="Pfam" id="PF04082"/>
    </source>
</evidence>
<evidence type="ECO:0000256" key="6">
    <source>
        <dbReference type="SAM" id="MobiDB-lite"/>
    </source>
</evidence>
<dbReference type="EMBL" id="CABFNQ020000726">
    <property type="protein sequence ID" value="CAH0027216.1"/>
    <property type="molecule type" value="Genomic_DNA"/>
</dbReference>
<dbReference type="InterPro" id="IPR007219">
    <property type="entry name" value="XnlR_reg_dom"/>
</dbReference>
<keyword evidence="2" id="KW-0479">Metal-binding</keyword>
<comment type="caution">
    <text evidence="8">The sequence shown here is derived from an EMBL/GenBank/DDBJ whole genome shotgun (WGS) entry which is preliminary data.</text>
</comment>
<feature type="region of interest" description="Disordered" evidence="6">
    <location>
        <begin position="1"/>
        <end position="26"/>
    </location>
</feature>
<keyword evidence="3" id="KW-0805">Transcription regulation</keyword>
<evidence type="ECO:0000256" key="5">
    <source>
        <dbReference type="ARBA" id="ARBA00023242"/>
    </source>
</evidence>
<dbReference type="InterPro" id="IPR001138">
    <property type="entry name" value="Zn2Cys6_DnaBD"/>
</dbReference>
<evidence type="ECO:0000313" key="8">
    <source>
        <dbReference type="EMBL" id="CAH0027216.1"/>
    </source>
</evidence>
<keyword evidence="9" id="KW-1185">Reference proteome</keyword>
<evidence type="ECO:0000256" key="2">
    <source>
        <dbReference type="ARBA" id="ARBA00022723"/>
    </source>
</evidence>
<comment type="subcellular location">
    <subcellularLocation>
        <location evidence="1">Nucleus</location>
    </subcellularLocation>
</comment>
<dbReference type="GO" id="GO:0005634">
    <property type="term" value="C:nucleus"/>
    <property type="evidence" value="ECO:0007669"/>
    <property type="project" value="UniProtKB-SubCell"/>
</dbReference>
<dbReference type="GO" id="GO:0000981">
    <property type="term" value="F:DNA-binding transcription factor activity, RNA polymerase II-specific"/>
    <property type="evidence" value="ECO:0007669"/>
    <property type="project" value="InterPro"/>
</dbReference>
<gene>
    <name evidence="8" type="ORF">CRHIZ90672A_00003745</name>
</gene>
<evidence type="ECO:0000256" key="1">
    <source>
        <dbReference type="ARBA" id="ARBA00004123"/>
    </source>
</evidence>
<dbReference type="OrthoDB" id="3522308at2759"/>
<evidence type="ECO:0000256" key="3">
    <source>
        <dbReference type="ARBA" id="ARBA00023015"/>
    </source>
</evidence>
<dbReference type="InterPro" id="IPR036864">
    <property type="entry name" value="Zn2-C6_fun-type_DNA-bd_sf"/>
</dbReference>
<sequence>MSDERASAEDSASQPPTSGSSSLSPRVCERCNKSKRKCDKTLPQCGRCVRCVPSLSPSLFHLCHCHFAENDQHPRLQSTCNYDYSVKSSHSSPNSDNYSASAKASPPELPRVKADDDSQARAILRAFNVNWLQSLVQYFSTVHSWFSVIRPDTFKVLIERHSDSDDRDWTNSLESEEYALLIICIHLVTDTTTLGRSEEVLFGPIYRGAKRAFASLTCLSTPTVELMQCGALLSLFEFGNGRATFAYRTLGETVTMAHVASLQKCKYYPQRATLLPAEEESTSLWWGMFILDQYIHMDLAVRDLPLLLDKPNDDDLLPTYSVLWDGSRYLPFNKMLPVSVDVSEHLGTFQRSAQAATLLHTAHLWNSALRSATKLPSVAEFAHIDRNIRSALDAMLSQCDGWEVFCDGFAMLMSSFFILYRPYLHYSRANPQDPLGSPTDDDMTQSFAAARFAVRFIHDLAINFNNHLDKHQEWLANLAPPATISCFLAADHIALFDNVHEDSKAGFLEIQKSLETFSKRWRIGENMLLAMKRLDYMSE</sequence>
<dbReference type="CDD" id="cd12148">
    <property type="entry name" value="fungal_TF_MHR"/>
    <property type="match status" value="1"/>
</dbReference>
<dbReference type="CDD" id="cd00067">
    <property type="entry name" value="GAL4"/>
    <property type="match status" value="1"/>
</dbReference>
<dbReference type="GO" id="GO:0003677">
    <property type="term" value="F:DNA binding"/>
    <property type="evidence" value="ECO:0007669"/>
    <property type="project" value="InterPro"/>
</dbReference>
<dbReference type="Pfam" id="PF04082">
    <property type="entry name" value="Fungal_trans"/>
    <property type="match status" value="1"/>
</dbReference>